<evidence type="ECO:0000259" key="7">
    <source>
        <dbReference type="Pfam" id="PF17827"/>
    </source>
</evidence>
<protein>
    <recommendedName>
        <fullName evidence="5">Release factor glutamine methyltransferase</fullName>
        <shortName evidence="5">RF MTase</shortName>
        <ecNumber evidence="5">2.1.1.297</ecNumber>
    </recommendedName>
    <alternativeName>
        <fullName evidence="5">N5-glutamine methyltransferase PrmC</fullName>
    </alternativeName>
    <alternativeName>
        <fullName evidence="5">Protein-(glutamine-N5) MTase PrmC</fullName>
    </alternativeName>
    <alternativeName>
        <fullName evidence="5">Protein-glutamine N-methyltransferase PrmC</fullName>
    </alternativeName>
</protein>
<dbReference type="Gene3D" id="3.40.50.150">
    <property type="entry name" value="Vaccinia Virus protein VP39"/>
    <property type="match status" value="1"/>
</dbReference>
<reference evidence="8 9" key="1">
    <citation type="submission" date="2019-07" db="EMBL/GenBank/DDBJ databases">
        <title>Genomic Encyclopedia of Archaeal and Bacterial Type Strains, Phase II (KMG-II): from individual species to whole genera.</title>
        <authorList>
            <person name="Goeker M."/>
        </authorList>
    </citation>
    <scope>NUCLEOTIDE SEQUENCE [LARGE SCALE GENOMIC DNA]</scope>
    <source>
        <strain evidence="8 9">ATCC BAA-2084</strain>
    </source>
</reference>
<keyword evidence="1 5" id="KW-0489">Methyltransferase</keyword>
<dbReference type="InterPro" id="IPR007848">
    <property type="entry name" value="Small_mtfrase_dom"/>
</dbReference>
<evidence type="ECO:0000313" key="8">
    <source>
        <dbReference type="EMBL" id="TWJ08427.1"/>
    </source>
</evidence>
<dbReference type="InterPro" id="IPR019874">
    <property type="entry name" value="RF_methyltr_PrmC"/>
</dbReference>
<keyword evidence="2 5" id="KW-0808">Transferase</keyword>
<dbReference type="AlphaFoldDB" id="A0A562US39"/>
<proteinExistence type="inferred from homology"/>
<evidence type="ECO:0000256" key="2">
    <source>
        <dbReference type="ARBA" id="ARBA00022679"/>
    </source>
</evidence>
<evidence type="ECO:0000313" key="9">
    <source>
        <dbReference type="Proteomes" id="UP000320547"/>
    </source>
</evidence>
<feature type="binding site" evidence="5">
    <location>
        <position position="137"/>
    </location>
    <ligand>
        <name>S-adenosyl-L-methionine</name>
        <dbReference type="ChEBI" id="CHEBI:59789"/>
    </ligand>
</feature>
<dbReference type="Pfam" id="PF05175">
    <property type="entry name" value="MTS"/>
    <property type="match status" value="1"/>
</dbReference>
<evidence type="ECO:0000256" key="4">
    <source>
        <dbReference type="ARBA" id="ARBA00048391"/>
    </source>
</evidence>
<dbReference type="EC" id="2.1.1.297" evidence="5"/>
<feature type="binding site" evidence="5">
    <location>
        <begin position="114"/>
        <end position="118"/>
    </location>
    <ligand>
        <name>S-adenosyl-L-methionine</name>
        <dbReference type="ChEBI" id="CHEBI:59789"/>
    </ligand>
</feature>
<dbReference type="HAMAP" id="MF_02126">
    <property type="entry name" value="RF_methyltr_PrmC"/>
    <property type="match status" value="1"/>
</dbReference>
<organism evidence="8 9">
    <name type="scientific">Altererythrobacter ishigakiensis</name>
    <dbReference type="NCBI Taxonomy" id="476157"/>
    <lineage>
        <taxon>Bacteria</taxon>
        <taxon>Pseudomonadati</taxon>
        <taxon>Pseudomonadota</taxon>
        <taxon>Alphaproteobacteria</taxon>
        <taxon>Sphingomonadales</taxon>
        <taxon>Erythrobacteraceae</taxon>
        <taxon>Altererythrobacter</taxon>
    </lineage>
</organism>
<feature type="binding site" evidence="5">
    <location>
        <position position="166"/>
    </location>
    <ligand>
        <name>S-adenosyl-L-methionine</name>
        <dbReference type="ChEBI" id="CHEBI:59789"/>
    </ligand>
</feature>
<dbReference type="Pfam" id="PF17827">
    <property type="entry name" value="PrmC_N"/>
    <property type="match status" value="1"/>
</dbReference>
<dbReference type="InterPro" id="IPR004556">
    <property type="entry name" value="HemK-like"/>
</dbReference>
<feature type="binding site" evidence="5">
    <location>
        <begin position="184"/>
        <end position="187"/>
    </location>
    <ligand>
        <name>substrate</name>
    </ligand>
</feature>
<comment type="function">
    <text evidence="5">Methylates the class 1 translation termination release factors RF1/PrfA and RF2/PrfB on the glutamine residue of the universally conserved GGQ motif.</text>
</comment>
<evidence type="ECO:0000259" key="6">
    <source>
        <dbReference type="Pfam" id="PF05175"/>
    </source>
</evidence>
<accession>A0A562US39</accession>
<dbReference type="GO" id="GO:0003676">
    <property type="term" value="F:nucleic acid binding"/>
    <property type="evidence" value="ECO:0007669"/>
    <property type="project" value="InterPro"/>
</dbReference>
<dbReference type="STRING" id="476157.GCA_001663155_00703"/>
<evidence type="ECO:0000256" key="1">
    <source>
        <dbReference type="ARBA" id="ARBA00022603"/>
    </source>
</evidence>
<gene>
    <name evidence="5" type="primary">prmC</name>
    <name evidence="8" type="ORF">JN10_0037</name>
</gene>
<dbReference type="PROSITE" id="PS00092">
    <property type="entry name" value="N6_MTASE"/>
    <property type="match status" value="1"/>
</dbReference>
<sequence>MSVANALREATAKLTETSDTARLDAELLMAHALGVTRSDMLLRHMKDAVPEQFVELASRRTMHEPIAYILGEAWLYGRSFIVTPDVLIPRSDSESVIDAGLQEAPQAARVLDMGTGSGALLLTILAETPGLEGVGIDASLGAVAVAAANAGRLGLQERAHVLHADWHQPGWSDGLGQFDLIIANPPYVETTAQLAPDVRDFEPASALFAGEEGLDDYLVIIPQLRQLLTEGGIAVLEIGASQAMQVTQIAEESGFQVELRRDLADRPRALILR</sequence>
<comment type="caution">
    <text evidence="8">The sequence shown here is derived from an EMBL/GenBank/DDBJ whole genome shotgun (WGS) entry which is preliminary data.</text>
</comment>
<dbReference type="InterPro" id="IPR002052">
    <property type="entry name" value="DNA_methylase_N6_adenine_CS"/>
</dbReference>
<dbReference type="RefSeq" id="WP_067597416.1">
    <property type="nucleotide sequence ID" value="NZ_CP015963.1"/>
</dbReference>
<evidence type="ECO:0000256" key="5">
    <source>
        <dbReference type="HAMAP-Rule" id="MF_02126"/>
    </source>
</evidence>
<keyword evidence="3 5" id="KW-0949">S-adenosyl-L-methionine</keyword>
<dbReference type="Proteomes" id="UP000320547">
    <property type="component" value="Unassembled WGS sequence"/>
</dbReference>
<evidence type="ECO:0000256" key="3">
    <source>
        <dbReference type="ARBA" id="ARBA00022691"/>
    </source>
</evidence>
<name>A0A562US39_9SPHN</name>
<dbReference type="SUPFAM" id="SSF53335">
    <property type="entry name" value="S-adenosyl-L-methionine-dependent methyltransferases"/>
    <property type="match status" value="1"/>
</dbReference>
<feature type="binding site" evidence="5">
    <location>
        <position position="184"/>
    </location>
    <ligand>
        <name>S-adenosyl-L-methionine</name>
        <dbReference type="ChEBI" id="CHEBI:59789"/>
    </ligand>
</feature>
<dbReference type="EMBL" id="VLLK01000001">
    <property type="protein sequence ID" value="TWJ08427.1"/>
    <property type="molecule type" value="Genomic_DNA"/>
</dbReference>
<keyword evidence="9" id="KW-1185">Reference proteome</keyword>
<dbReference type="PANTHER" id="PTHR18895:SF74">
    <property type="entry name" value="MTRF1L RELEASE FACTOR GLUTAMINE METHYLTRANSFERASE"/>
    <property type="match status" value="1"/>
</dbReference>
<dbReference type="GO" id="GO:0032259">
    <property type="term" value="P:methylation"/>
    <property type="evidence" value="ECO:0007669"/>
    <property type="project" value="UniProtKB-KW"/>
</dbReference>
<comment type="similarity">
    <text evidence="5">Belongs to the protein N5-glutamine methyltransferase family. PrmC subfamily.</text>
</comment>
<dbReference type="GO" id="GO:0102559">
    <property type="term" value="F:peptide chain release factor N(5)-glutamine methyltransferase activity"/>
    <property type="evidence" value="ECO:0007669"/>
    <property type="project" value="UniProtKB-EC"/>
</dbReference>
<dbReference type="InterPro" id="IPR029063">
    <property type="entry name" value="SAM-dependent_MTases_sf"/>
</dbReference>
<dbReference type="InterPro" id="IPR050320">
    <property type="entry name" value="N5-glutamine_MTase"/>
</dbReference>
<dbReference type="OrthoDB" id="9800643at2"/>
<dbReference type="NCBIfam" id="TIGR03534">
    <property type="entry name" value="RF_mod_PrmC"/>
    <property type="match status" value="1"/>
</dbReference>
<dbReference type="Gene3D" id="1.10.8.10">
    <property type="entry name" value="DNA helicase RuvA subunit, C-terminal domain"/>
    <property type="match status" value="1"/>
</dbReference>
<dbReference type="InterPro" id="IPR040758">
    <property type="entry name" value="PrmC_N"/>
</dbReference>
<dbReference type="CDD" id="cd02440">
    <property type="entry name" value="AdoMet_MTases"/>
    <property type="match status" value="1"/>
</dbReference>
<feature type="domain" description="Methyltransferase small" evidence="6">
    <location>
        <begin position="104"/>
        <end position="192"/>
    </location>
</feature>
<comment type="catalytic activity">
    <reaction evidence="4 5">
        <text>L-glutaminyl-[peptide chain release factor] + S-adenosyl-L-methionine = N(5)-methyl-L-glutaminyl-[peptide chain release factor] + S-adenosyl-L-homocysteine + H(+)</text>
        <dbReference type="Rhea" id="RHEA:42896"/>
        <dbReference type="Rhea" id="RHEA-COMP:10271"/>
        <dbReference type="Rhea" id="RHEA-COMP:10272"/>
        <dbReference type="ChEBI" id="CHEBI:15378"/>
        <dbReference type="ChEBI" id="CHEBI:30011"/>
        <dbReference type="ChEBI" id="CHEBI:57856"/>
        <dbReference type="ChEBI" id="CHEBI:59789"/>
        <dbReference type="ChEBI" id="CHEBI:61891"/>
        <dbReference type="EC" id="2.1.1.297"/>
    </reaction>
</comment>
<dbReference type="NCBIfam" id="TIGR00536">
    <property type="entry name" value="hemK_fam"/>
    <property type="match status" value="1"/>
</dbReference>
<feature type="domain" description="Release factor glutamine methyltransferase N-terminal" evidence="7">
    <location>
        <begin position="6"/>
        <end position="71"/>
    </location>
</feature>
<dbReference type="PANTHER" id="PTHR18895">
    <property type="entry name" value="HEMK METHYLTRANSFERASE"/>
    <property type="match status" value="1"/>
</dbReference>